<evidence type="ECO:0000256" key="1">
    <source>
        <dbReference type="SAM" id="MobiDB-lite"/>
    </source>
</evidence>
<gene>
    <name evidence="2" type="ORF">R1flu_015144</name>
</gene>
<dbReference type="AlphaFoldDB" id="A0ABD1YIG5"/>
<feature type="region of interest" description="Disordered" evidence="1">
    <location>
        <begin position="52"/>
        <end position="73"/>
    </location>
</feature>
<evidence type="ECO:0000313" key="3">
    <source>
        <dbReference type="Proteomes" id="UP001605036"/>
    </source>
</evidence>
<dbReference type="EMBL" id="JBHFFA010000004">
    <property type="protein sequence ID" value="KAL2630458.1"/>
    <property type="molecule type" value="Genomic_DNA"/>
</dbReference>
<proteinExistence type="predicted"/>
<feature type="compositionally biased region" description="Polar residues" evidence="1">
    <location>
        <begin position="54"/>
        <end position="69"/>
    </location>
</feature>
<comment type="caution">
    <text evidence="2">The sequence shown here is derived from an EMBL/GenBank/DDBJ whole genome shotgun (WGS) entry which is preliminary data.</text>
</comment>
<organism evidence="2 3">
    <name type="scientific">Riccia fluitans</name>
    <dbReference type="NCBI Taxonomy" id="41844"/>
    <lineage>
        <taxon>Eukaryota</taxon>
        <taxon>Viridiplantae</taxon>
        <taxon>Streptophyta</taxon>
        <taxon>Embryophyta</taxon>
        <taxon>Marchantiophyta</taxon>
        <taxon>Marchantiopsida</taxon>
        <taxon>Marchantiidae</taxon>
        <taxon>Marchantiales</taxon>
        <taxon>Ricciaceae</taxon>
        <taxon>Riccia</taxon>
    </lineage>
</organism>
<evidence type="ECO:0000313" key="2">
    <source>
        <dbReference type="EMBL" id="KAL2630458.1"/>
    </source>
</evidence>
<sequence>MRSCFAFPVSPNAAKRKGVQVGVGTRILNFSVVRGWMRRLGRQKTLKRHAITAGNHSLRSTGGSRSGASEATPRTLFLDQPSRIQRRPSHASISVQTVVV</sequence>
<reference evidence="2 3" key="1">
    <citation type="submission" date="2024-09" db="EMBL/GenBank/DDBJ databases">
        <title>Chromosome-scale assembly of Riccia fluitans.</title>
        <authorList>
            <person name="Paukszto L."/>
            <person name="Sawicki J."/>
            <person name="Karawczyk K."/>
            <person name="Piernik-Szablinska J."/>
            <person name="Szczecinska M."/>
            <person name="Mazdziarz M."/>
        </authorList>
    </citation>
    <scope>NUCLEOTIDE SEQUENCE [LARGE SCALE GENOMIC DNA]</scope>
    <source>
        <strain evidence="2">Rf_01</strain>
        <tissue evidence="2">Aerial parts of the thallus</tissue>
    </source>
</reference>
<dbReference type="Proteomes" id="UP001605036">
    <property type="component" value="Unassembled WGS sequence"/>
</dbReference>
<accession>A0ABD1YIG5</accession>
<name>A0ABD1YIG5_9MARC</name>
<protein>
    <submittedName>
        <fullName evidence="2">Uncharacterized protein</fullName>
    </submittedName>
</protein>
<keyword evidence="3" id="KW-1185">Reference proteome</keyword>